<gene>
    <name evidence="15" type="ORF">MCOR_25947</name>
</gene>
<dbReference type="GO" id="GO:0005886">
    <property type="term" value="C:plasma membrane"/>
    <property type="evidence" value="ECO:0007669"/>
    <property type="project" value="TreeGrafter"/>
</dbReference>
<evidence type="ECO:0000256" key="13">
    <source>
        <dbReference type="RuleBase" id="RU362091"/>
    </source>
</evidence>
<dbReference type="SUPFAM" id="SSF56219">
    <property type="entry name" value="DNase I-like"/>
    <property type="match status" value="1"/>
</dbReference>
<proteinExistence type="inferred from homology"/>
<dbReference type="GO" id="GO:0005307">
    <property type="term" value="F:choline:sodium symporter activity"/>
    <property type="evidence" value="ECO:0007669"/>
    <property type="project" value="TreeGrafter"/>
</dbReference>
<feature type="transmembrane region" description="Helical" evidence="14">
    <location>
        <begin position="364"/>
        <end position="382"/>
    </location>
</feature>
<dbReference type="AlphaFoldDB" id="A0A6J8C770"/>
<dbReference type="PANTHER" id="PTHR45897">
    <property type="entry name" value="HIGH-AFFINITY CHOLINE TRANSPORTER 1"/>
    <property type="match status" value="1"/>
</dbReference>
<evidence type="ECO:0000256" key="12">
    <source>
        <dbReference type="ARBA" id="ARBA00023201"/>
    </source>
</evidence>
<name>A0A6J8C770_MYTCO</name>
<keyword evidence="10 14" id="KW-0472">Membrane</keyword>
<evidence type="ECO:0000256" key="9">
    <source>
        <dbReference type="ARBA" id="ARBA00023065"/>
    </source>
</evidence>
<keyword evidence="12" id="KW-0739">Sodium transport</keyword>
<keyword evidence="7 14" id="KW-1133">Transmembrane helix</keyword>
<reference evidence="15 16" key="1">
    <citation type="submission" date="2020-06" db="EMBL/GenBank/DDBJ databases">
        <authorList>
            <person name="Li R."/>
            <person name="Bekaert M."/>
        </authorList>
    </citation>
    <scope>NUCLEOTIDE SEQUENCE [LARGE SCALE GENOMIC DNA]</scope>
    <source>
        <strain evidence="16">wild</strain>
    </source>
</reference>
<evidence type="ECO:0000313" key="15">
    <source>
        <dbReference type="EMBL" id="CAC5390889.1"/>
    </source>
</evidence>
<comment type="similarity">
    <text evidence="2 13">Belongs to the sodium:solute symporter (SSF) (TC 2.A.21) family.</text>
</comment>
<dbReference type="Gene3D" id="3.60.10.10">
    <property type="entry name" value="Endonuclease/exonuclease/phosphatase"/>
    <property type="match status" value="1"/>
</dbReference>
<evidence type="ECO:0000256" key="14">
    <source>
        <dbReference type="SAM" id="Phobius"/>
    </source>
</evidence>
<dbReference type="InterPro" id="IPR038377">
    <property type="entry name" value="Na/Glc_symporter_sf"/>
</dbReference>
<keyword evidence="11" id="KW-0325">Glycoprotein</keyword>
<feature type="transmembrane region" description="Helical" evidence="14">
    <location>
        <begin position="508"/>
        <end position="528"/>
    </location>
</feature>
<feature type="transmembrane region" description="Helical" evidence="14">
    <location>
        <begin position="402"/>
        <end position="425"/>
    </location>
</feature>
<dbReference type="Pfam" id="PF00474">
    <property type="entry name" value="SSF"/>
    <property type="match status" value="1"/>
</dbReference>
<dbReference type="Proteomes" id="UP000507470">
    <property type="component" value="Unassembled WGS sequence"/>
</dbReference>
<evidence type="ECO:0000256" key="6">
    <source>
        <dbReference type="ARBA" id="ARBA00022979"/>
    </source>
</evidence>
<feature type="transmembrane region" description="Helical" evidence="14">
    <location>
        <begin position="325"/>
        <end position="344"/>
    </location>
</feature>
<accession>A0A6J8C770</accession>
<dbReference type="GO" id="GO:0008292">
    <property type="term" value="P:acetylcholine biosynthetic process"/>
    <property type="evidence" value="ECO:0007669"/>
    <property type="project" value="TreeGrafter"/>
</dbReference>
<protein>
    <submittedName>
        <fullName evidence="15">SLC5A7</fullName>
    </submittedName>
</protein>
<dbReference type="Gene3D" id="1.20.1730.10">
    <property type="entry name" value="Sodium/glucose cotransporter"/>
    <property type="match status" value="1"/>
</dbReference>
<keyword evidence="6" id="KW-0530">Neurotransmitter biosynthesis</keyword>
<evidence type="ECO:0000256" key="4">
    <source>
        <dbReference type="ARBA" id="ARBA00022692"/>
    </source>
</evidence>
<feature type="transmembrane region" description="Helical" evidence="14">
    <location>
        <begin position="291"/>
        <end position="313"/>
    </location>
</feature>
<dbReference type="OrthoDB" id="546820at2759"/>
<evidence type="ECO:0000256" key="1">
    <source>
        <dbReference type="ARBA" id="ARBA00004141"/>
    </source>
</evidence>
<dbReference type="CDD" id="cd11474">
    <property type="entry name" value="SLC5sbd_CHT"/>
    <property type="match status" value="1"/>
</dbReference>
<evidence type="ECO:0000256" key="3">
    <source>
        <dbReference type="ARBA" id="ARBA00022448"/>
    </source>
</evidence>
<keyword evidence="9" id="KW-0406">Ion transport</keyword>
<dbReference type="InterPro" id="IPR052244">
    <property type="entry name" value="Choline_transporter"/>
</dbReference>
<keyword evidence="3" id="KW-0813">Transport</keyword>
<feature type="transmembrane region" description="Helical" evidence="14">
    <location>
        <begin position="602"/>
        <end position="623"/>
    </location>
</feature>
<keyword evidence="4 14" id="KW-0812">Transmembrane</keyword>
<evidence type="ECO:0000313" key="16">
    <source>
        <dbReference type="Proteomes" id="UP000507470"/>
    </source>
</evidence>
<feature type="transmembrane region" description="Helical" evidence="14">
    <location>
        <begin position="456"/>
        <end position="477"/>
    </location>
</feature>
<keyword evidence="16" id="KW-1185">Reference proteome</keyword>
<organism evidence="15 16">
    <name type="scientific">Mytilus coruscus</name>
    <name type="common">Sea mussel</name>
    <dbReference type="NCBI Taxonomy" id="42192"/>
    <lineage>
        <taxon>Eukaryota</taxon>
        <taxon>Metazoa</taxon>
        <taxon>Spiralia</taxon>
        <taxon>Lophotrochozoa</taxon>
        <taxon>Mollusca</taxon>
        <taxon>Bivalvia</taxon>
        <taxon>Autobranchia</taxon>
        <taxon>Pteriomorphia</taxon>
        <taxon>Mytilida</taxon>
        <taxon>Mytiloidea</taxon>
        <taxon>Mytilidae</taxon>
        <taxon>Mytilinae</taxon>
        <taxon>Mytilus</taxon>
    </lineage>
</organism>
<feature type="transmembrane region" description="Helical" evidence="14">
    <location>
        <begin position="568"/>
        <end position="590"/>
    </location>
</feature>
<evidence type="ECO:0000256" key="10">
    <source>
        <dbReference type="ARBA" id="ARBA00023136"/>
    </source>
</evidence>
<evidence type="ECO:0000256" key="5">
    <source>
        <dbReference type="ARBA" id="ARBA00022847"/>
    </source>
</evidence>
<sequence length="659" mass="72846">MFSLVTWNVRGIMSSTVCLSELFRYTNCDIAVLSEHKLFNHSLQFLNTLDNNYHTLGTADTNVNFETSKCGKGGVAIMYKENIDVQHKTYERLLGIETQCNESYFIFVFSVYLPADSNIQNYKYKLNIVEEYVNNYSQFGPVIVAGVFNTICRIPDLERTYVKKSIIFSDFILRNNIVPVNACRLCDTSSFTYIQTRILSLISDHLPVLLKLSIPYVPNSSNGCNTVWPSWRKASGSSLYAYNELTNKIAVELLHMPLSTLSDLDTLASKLTDKPKECANITIPSGTSLSVIVNIPLTVAIVTSSAVTIIYTMIGQMISVAYTDIVQLLFITFGLVLSLPFILTNENVGDITKSADTWVGTFDISFAGQWWDLFVAMTLGTIPWQSYFQRVLSVRSGRQAQILSVVGACSAVILVIPSVIIGAVATNADWNKTSLGQSPMDLNQGSMVLPLVLQNFTPNVVAVIGLGAISAAVMSSMDSSILGSSSMFTYNIYAHLFRTEASDSELLWIQRIAILFVGSLATVISIFVPIVYGLFILAADIVFVIVLPQLTCAVYFKWTNSYGAIVGYLVSVILRMGAGEPTINLPAFIFYPDYDVDTGQNFPFRTFTTVTSVLCIVTVSIVTRYSQKIGKSKTKYNVSTANRSKSNKHILKLQTLNGH</sequence>
<keyword evidence="8" id="KW-0915">Sodium</keyword>
<dbReference type="PANTHER" id="PTHR45897:SF4">
    <property type="entry name" value="HIGH-AFFINITY CHOLINE TRANSPORTER 1"/>
    <property type="match status" value="1"/>
</dbReference>
<dbReference type="InterPro" id="IPR001734">
    <property type="entry name" value="Na/solute_symporter"/>
</dbReference>
<dbReference type="PROSITE" id="PS50283">
    <property type="entry name" value="NA_SOLUT_SYMP_3"/>
    <property type="match status" value="1"/>
</dbReference>
<evidence type="ECO:0000256" key="7">
    <source>
        <dbReference type="ARBA" id="ARBA00022989"/>
    </source>
</evidence>
<keyword evidence="5" id="KW-0769">Symport</keyword>
<comment type="subcellular location">
    <subcellularLocation>
        <location evidence="1">Membrane</location>
        <topology evidence="1">Multi-pass membrane protein</topology>
    </subcellularLocation>
</comment>
<dbReference type="InterPro" id="IPR036691">
    <property type="entry name" value="Endo/exonu/phosph_ase_sf"/>
</dbReference>
<evidence type="ECO:0000256" key="11">
    <source>
        <dbReference type="ARBA" id="ARBA00023180"/>
    </source>
</evidence>
<dbReference type="EMBL" id="CACVKT020004646">
    <property type="protein sequence ID" value="CAC5390889.1"/>
    <property type="molecule type" value="Genomic_DNA"/>
</dbReference>
<evidence type="ECO:0000256" key="8">
    <source>
        <dbReference type="ARBA" id="ARBA00023053"/>
    </source>
</evidence>
<evidence type="ECO:0000256" key="2">
    <source>
        <dbReference type="ARBA" id="ARBA00006434"/>
    </source>
</evidence>